<accession>A0A9P6B321</accession>
<dbReference type="AlphaFoldDB" id="A0A9P6B321"/>
<organism evidence="2 3">
    <name type="scientific">Hydnum rufescens UP504</name>
    <dbReference type="NCBI Taxonomy" id="1448309"/>
    <lineage>
        <taxon>Eukaryota</taxon>
        <taxon>Fungi</taxon>
        <taxon>Dikarya</taxon>
        <taxon>Basidiomycota</taxon>
        <taxon>Agaricomycotina</taxon>
        <taxon>Agaricomycetes</taxon>
        <taxon>Cantharellales</taxon>
        <taxon>Hydnaceae</taxon>
        <taxon>Hydnum</taxon>
    </lineage>
</organism>
<feature type="region of interest" description="Disordered" evidence="1">
    <location>
        <begin position="484"/>
        <end position="541"/>
    </location>
</feature>
<feature type="region of interest" description="Disordered" evidence="1">
    <location>
        <begin position="92"/>
        <end position="136"/>
    </location>
</feature>
<dbReference type="OrthoDB" id="3329800at2759"/>
<protein>
    <recommendedName>
        <fullName evidence="4">Gag-like protein</fullName>
    </recommendedName>
</protein>
<comment type="caution">
    <text evidence="2">The sequence shown here is derived from an EMBL/GenBank/DDBJ whole genome shotgun (WGS) entry which is preliminary data.</text>
</comment>
<dbReference type="Proteomes" id="UP000886523">
    <property type="component" value="Unassembled WGS sequence"/>
</dbReference>
<proteinExistence type="predicted"/>
<name>A0A9P6B321_9AGAM</name>
<sequence>MSAEAATEKIKNALTSILGTLSVVDSSILNYDSVDEGTKIALRNLYERFPEVTDGEEEATETQNNIHAKLITTNMRLSEAIATLTERNEELSRQVQGHQPTVEMPRPSPTDTDMPKPMPKVTKSQNPIPIKPTNPSRKTLVQRIPANPASRNHPKRLIIETYPLIPAARRLIGPEVVDRANQEIQRRSMASKVTVMAVMFSMSGNVIAIAGPGNEATDLTNFADIIVRAIDPEFIPERIESHGDTQRFKVKLDRVPTYNAHGNRTTPQEIHEATKWSYPDFKEMTQAAPPAWLGSEENIAKQRTASVVFSFTKIDEAKQFRAQHTIFILGMPCHTAPYEERPRPIYCGRCGSLSHREFMCKGDCCQTCTSPDHTTAEHPEEIKPKCINCSREHEAKSRDCDRLAKILGRPSVNPPHPAGGATPVNGPRKPRTKKTIGEPAGEMTTVYYRGTQVPESDVINIGEGIRGPSSQWLAKYHQTMHAHWKKATARPQETSDPWRKWGGPVIDDWDNPPDERERATQTPGAGPSNHQAERSHSPSQN</sequence>
<feature type="compositionally biased region" description="Polar residues" evidence="1">
    <location>
        <begin position="122"/>
        <end position="136"/>
    </location>
</feature>
<evidence type="ECO:0000256" key="1">
    <source>
        <dbReference type="SAM" id="MobiDB-lite"/>
    </source>
</evidence>
<dbReference type="EMBL" id="MU128936">
    <property type="protein sequence ID" value="KAF9516763.1"/>
    <property type="molecule type" value="Genomic_DNA"/>
</dbReference>
<feature type="compositionally biased region" description="Basic and acidic residues" evidence="1">
    <location>
        <begin position="531"/>
        <end position="541"/>
    </location>
</feature>
<evidence type="ECO:0000313" key="3">
    <source>
        <dbReference type="Proteomes" id="UP000886523"/>
    </source>
</evidence>
<keyword evidence="3" id="KW-1185">Reference proteome</keyword>
<feature type="region of interest" description="Disordered" evidence="1">
    <location>
        <begin position="408"/>
        <end position="437"/>
    </location>
</feature>
<reference evidence="2" key="1">
    <citation type="journal article" date="2020" name="Nat. Commun.">
        <title>Large-scale genome sequencing of mycorrhizal fungi provides insights into the early evolution of symbiotic traits.</title>
        <authorList>
            <person name="Miyauchi S."/>
            <person name="Kiss E."/>
            <person name="Kuo A."/>
            <person name="Drula E."/>
            <person name="Kohler A."/>
            <person name="Sanchez-Garcia M."/>
            <person name="Morin E."/>
            <person name="Andreopoulos B."/>
            <person name="Barry K.W."/>
            <person name="Bonito G."/>
            <person name="Buee M."/>
            <person name="Carver A."/>
            <person name="Chen C."/>
            <person name="Cichocki N."/>
            <person name="Clum A."/>
            <person name="Culley D."/>
            <person name="Crous P.W."/>
            <person name="Fauchery L."/>
            <person name="Girlanda M."/>
            <person name="Hayes R.D."/>
            <person name="Keri Z."/>
            <person name="LaButti K."/>
            <person name="Lipzen A."/>
            <person name="Lombard V."/>
            <person name="Magnuson J."/>
            <person name="Maillard F."/>
            <person name="Murat C."/>
            <person name="Nolan M."/>
            <person name="Ohm R.A."/>
            <person name="Pangilinan J."/>
            <person name="Pereira M.F."/>
            <person name="Perotto S."/>
            <person name="Peter M."/>
            <person name="Pfister S."/>
            <person name="Riley R."/>
            <person name="Sitrit Y."/>
            <person name="Stielow J.B."/>
            <person name="Szollosi G."/>
            <person name="Zifcakova L."/>
            <person name="Stursova M."/>
            <person name="Spatafora J.W."/>
            <person name="Tedersoo L."/>
            <person name="Vaario L.M."/>
            <person name="Yamada A."/>
            <person name="Yan M."/>
            <person name="Wang P."/>
            <person name="Xu J."/>
            <person name="Bruns T."/>
            <person name="Baldrian P."/>
            <person name="Vilgalys R."/>
            <person name="Dunand C."/>
            <person name="Henrissat B."/>
            <person name="Grigoriev I.V."/>
            <person name="Hibbett D."/>
            <person name="Nagy L.G."/>
            <person name="Martin F.M."/>
        </authorList>
    </citation>
    <scope>NUCLEOTIDE SEQUENCE</scope>
    <source>
        <strain evidence="2">UP504</strain>
    </source>
</reference>
<evidence type="ECO:0000313" key="2">
    <source>
        <dbReference type="EMBL" id="KAF9516763.1"/>
    </source>
</evidence>
<evidence type="ECO:0008006" key="4">
    <source>
        <dbReference type="Google" id="ProtNLM"/>
    </source>
</evidence>
<gene>
    <name evidence="2" type="ORF">BS47DRAFT_1390358</name>
</gene>